<comment type="caution">
    <text evidence="3">The sequence shown here is derived from an EMBL/GenBank/DDBJ whole genome shotgun (WGS) entry which is preliminary data.</text>
</comment>
<dbReference type="EMBL" id="DVIR01000003">
    <property type="protein sequence ID" value="HIS23848.1"/>
    <property type="molecule type" value="Genomic_DNA"/>
</dbReference>
<dbReference type="PANTHER" id="PTHR34407">
    <property type="entry name" value="EXPRESSED PROTEIN"/>
    <property type="match status" value="1"/>
</dbReference>
<dbReference type="CDD" id="cd00229">
    <property type="entry name" value="SGNH_hydrolase"/>
    <property type="match status" value="1"/>
</dbReference>
<reference evidence="3" key="2">
    <citation type="journal article" date="2021" name="PeerJ">
        <title>Extensive microbial diversity within the chicken gut microbiome revealed by metagenomics and culture.</title>
        <authorList>
            <person name="Gilroy R."/>
            <person name="Ravi A."/>
            <person name="Getino M."/>
            <person name="Pursley I."/>
            <person name="Horton D.L."/>
            <person name="Alikhan N.F."/>
            <person name="Baker D."/>
            <person name="Gharbi K."/>
            <person name="Hall N."/>
            <person name="Watson M."/>
            <person name="Adriaenssens E.M."/>
            <person name="Foster-Nyarko E."/>
            <person name="Jarju S."/>
            <person name="Secka A."/>
            <person name="Antonio M."/>
            <person name="Oren A."/>
            <person name="Chaudhuri R.R."/>
            <person name="La Ragione R."/>
            <person name="Hildebrand F."/>
            <person name="Pallen M.J."/>
        </authorList>
    </citation>
    <scope>NUCLEOTIDE SEQUENCE</scope>
    <source>
        <strain evidence="3">CHK157-1446</strain>
    </source>
</reference>
<keyword evidence="1" id="KW-0472">Membrane</keyword>
<dbReference type="InterPro" id="IPR013830">
    <property type="entry name" value="SGNH_hydro"/>
</dbReference>
<dbReference type="Proteomes" id="UP000823982">
    <property type="component" value="Unassembled WGS sequence"/>
</dbReference>
<accession>A0A9D1JH33</accession>
<keyword evidence="1" id="KW-1133">Transmembrane helix</keyword>
<keyword evidence="3" id="KW-0378">Hydrolase</keyword>
<reference evidence="3" key="1">
    <citation type="submission" date="2020-10" db="EMBL/GenBank/DDBJ databases">
        <authorList>
            <person name="Gilroy R."/>
        </authorList>
    </citation>
    <scope>NUCLEOTIDE SEQUENCE</scope>
    <source>
        <strain evidence="3">CHK157-1446</strain>
    </source>
</reference>
<sequence length="448" mass="50415">MRVKNCTLYGCFVSAEQPSVSKAAFAAYAARKIAMKFMKKFFAILLSALMLTLTMAGCGDEEGEKSMPLEWIDDPQSYEDYMNNAKITSLTQLGNTYRLKNTIEKAKNGEDVNIVYLGGSITEGDILELEERYAKRSYNYFRDKFGKGDGENVHYFNAGYRGTGSILGALRCEDDVLANEPDIVFIEYAVNDGGEIADKDGFESVIRRCLEYDTKPAVVLLFARMQEGWSSQDWKKEIGEYYDLPMISYADGITYLMDNGAMTWEEFSGDYTHPNANGGEIIAEFINYFFDEVDRLDGDESDITLPEPMYDGNYANAHLLTKNSYEHTDEAEGSWRTGSTGDHFPNGWTKSFSEDNEPLVFEFTGKNAFVIYPNAGNNTFGTLVCEVYFNDELVATKEFNEYSEGGWMSATIGELYISDTVGDYRVEFTAKDDNPKCDLQVLAVAYTD</sequence>
<organism evidence="3 4">
    <name type="scientific">Candidatus Faeciplasma gallinarum</name>
    <dbReference type="NCBI Taxonomy" id="2840799"/>
    <lineage>
        <taxon>Bacteria</taxon>
        <taxon>Bacillati</taxon>
        <taxon>Bacillota</taxon>
        <taxon>Clostridia</taxon>
        <taxon>Eubacteriales</taxon>
        <taxon>Oscillospiraceae</taxon>
        <taxon>Oscillospiraceae incertae sedis</taxon>
        <taxon>Candidatus Faeciplasma</taxon>
    </lineage>
</organism>
<dbReference type="GO" id="GO:0016787">
    <property type="term" value="F:hydrolase activity"/>
    <property type="evidence" value="ECO:0007669"/>
    <property type="project" value="UniProtKB-KW"/>
</dbReference>
<proteinExistence type="predicted"/>
<protein>
    <submittedName>
        <fullName evidence="3">SGNH/GDSL hydrolase family protein</fullName>
    </submittedName>
</protein>
<evidence type="ECO:0000259" key="2">
    <source>
        <dbReference type="Pfam" id="PF13472"/>
    </source>
</evidence>
<dbReference type="AlphaFoldDB" id="A0A9D1JH33"/>
<dbReference type="SUPFAM" id="SSF52266">
    <property type="entry name" value="SGNH hydrolase"/>
    <property type="match status" value="1"/>
</dbReference>
<dbReference type="Pfam" id="PF13472">
    <property type="entry name" value="Lipase_GDSL_2"/>
    <property type="match status" value="1"/>
</dbReference>
<evidence type="ECO:0000313" key="3">
    <source>
        <dbReference type="EMBL" id="HIS23848.1"/>
    </source>
</evidence>
<name>A0A9D1JH33_9FIRM</name>
<feature type="transmembrane region" description="Helical" evidence="1">
    <location>
        <begin position="41"/>
        <end position="57"/>
    </location>
</feature>
<feature type="domain" description="SGNH hydrolase-type esterase" evidence="2">
    <location>
        <begin position="117"/>
        <end position="278"/>
    </location>
</feature>
<dbReference type="PANTHER" id="PTHR34407:SF1">
    <property type="entry name" value="SGNH HYDROLASE-TYPE ESTERASE DOMAIN-CONTAINING PROTEIN"/>
    <property type="match status" value="1"/>
</dbReference>
<dbReference type="InterPro" id="IPR036514">
    <property type="entry name" value="SGNH_hydro_sf"/>
</dbReference>
<gene>
    <name evidence="3" type="ORF">IAD01_00355</name>
</gene>
<dbReference type="Gene3D" id="3.40.50.1110">
    <property type="entry name" value="SGNH hydrolase"/>
    <property type="match status" value="1"/>
</dbReference>
<evidence type="ECO:0000256" key="1">
    <source>
        <dbReference type="SAM" id="Phobius"/>
    </source>
</evidence>
<keyword evidence="1" id="KW-0812">Transmembrane</keyword>
<evidence type="ECO:0000313" key="4">
    <source>
        <dbReference type="Proteomes" id="UP000823982"/>
    </source>
</evidence>